<name>Q7Y174_ORYSJ</name>
<protein>
    <submittedName>
        <fullName evidence="2">Uncharacterized protein</fullName>
    </submittedName>
</protein>
<sequence>MAAAAGKRTTGEASRGSGRARRASVWQAKQAGVAGRQGSTGIRVLIGVIPLLPQRLLVDVTVCSRRPGKRSRSMWISSRSGAGGRRHRSWVATGRQQLLPPLSFAATTLVYHRRSRLLPLHASPTPLGY</sequence>
<feature type="region of interest" description="Disordered" evidence="1">
    <location>
        <begin position="1"/>
        <end position="23"/>
    </location>
</feature>
<evidence type="ECO:0000256" key="1">
    <source>
        <dbReference type="SAM" id="MobiDB-lite"/>
    </source>
</evidence>
<dbReference type="EMBL" id="AC084765">
    <property type="protein sequence ID" value="AAP46196.1"/>
    <property type="molecule type" value="Genomic_DNA"/>
</dbReference>
<evidence type="ECO:0000313" key="2">
    <source>
        <dbReference type="EMBL" id="AAP46196.1"/>
    </source>
</evidence>
<evidence type="ECO:0000313" key="3">
    <source>
        <dbReference type="Proteomes" id="UP000000763"/>
    </source>
</evidence>
<dbReference type="Proteomes" id="UP000000763">
    <property type="component" value="Chromosome 3"/>
</dbReference>
<organism evidence="2 3">
    <name type="scientific">Oryza sativa subsp. japonica</name>
    <name type="common">Rice</name>
    <dbReference type="NCBI Taxonomy" id="39947"/>
    <lineage>
        <taxon>Eukaryota</taxon>
        <taxon>Viridiplantae</taxon>
        <taxon>Streptophyta</taxon>
        <taxon>Embryophyta</taxon>
        <taxon>Tracheophyta</taxon>
        <taxon>Spermatophyta</taxon>
        <taxon>Magnoliopsida</taxon>
        <taxon>Liliopsida</taxon>
        <taxon>Poales</taxon>
        <taxon>Poaceae</taxon>
        <taxon>BOP clade</taxon>
        <taxon>Oryzoideae</taxon>
        <taxon>Oryzeae</taxon>
        <taxon>Oryzinae</taxon>
        <taxon>Oryza</taxon>
        <taxon>Oryza sativa</taxon>
    </lineage>
</organism>
<proteinExistence type="predicted"/>
<reference evidence="3" key="2">
    <citation type="journal article" date="2008" name="Nucleic Acids Res.">
        <title>The rice annotation project database (RAP-DB): 2008 update.</title>
        <authorList>
            <consortium name="The rice annotation project (RAP)"/>
        </authorList>
    </citation>
    <scope>GENOME REANNOTATION</scope>
    <source>
        <strain evidence="3">cv. Nipponbare</strain>
    </source>
</reference>
<gene>
    <name evidence="2" type="primary">OSJNBa0090L05.3</name>
</gene>
<reference evidence="3" key="1">
    <citation type="journal article" date="2005" name="Nature">
        <title>The map-based sequence of the rice genome.</title>
        <authorList>
            <consortium name="International rice genome sequencing project (IRGSP)"/>
            <person name="Matsumoto T."/>
            <person name="Wu J."/>
            <person name="Kanamori H."/>
            <person name="Katayose Y."/>
            <person name="Fujisawa M."/>
            <person name="Namiki N."/>
            <person name="Mizuno H."/>
            <person name="Yamamoto K."/>
            <person name="Antonio B.A."/>
            <person name="Baba T."/>
            <person name="Sakata K."/>
            <person name="Nagamura Y."/>
            <person name="Aoki H."/>
            <person name="Arikawa K."/>
            <person name="Arita K."/>
            <person name="Bito T."/>
            <person name="Chiden Y."/>
            <person name="Fujitsuka N."/>
            <person name="Fukunaka R."/>
            <person name="Hamada M."/>
            <person name="Harada C."/>
            <person name="Hayashi A."/>
            <person name="Hijishita S."/>
            <person name="Honda M."/>
            <person name="Hosokawa S."/>
            <person name="Ichikawa Y."/>
            <person name="Idonuma A."/>
            <person name="Iijima M."/>
            <person name="Ikeda M."/>
            <person name="Ikeno M."/>
            <person name="Ito K."/>
            <person name="Ito S."/>
            <person name="Ito T."/>
            <person name="Ito Y."/>
            <person name="Ito Y."/>
            <person name="Iwabuchi A."/>
            <person name="Kamiya K."/>
            <person name="Karasawa W."/>
            <person name="Kurita K."/>
            <person name="Katagiri S."/>
            <person name="Kikuta A."/>
            <person name="Kobayashi H."/>
            <person name="Kobayashi N."/>
            <person name="Machita K."/>
            <person name="Maehara T."/>
            <person name="Masukawa M."/>
            <person name="Mizubayashi T."/>
            <person name="Mukai Y."/>
            <person name="Nagasaki H."/>
            <person name="Nagata Y."/>
            <person name="Naito S."/>
            <person name="Nakashima M."/>
            <person name="Nakama Y."/>
            <person name="Nakamichi Y."/>
            <person name="Nakamura M."/>
            <person name="Meguro A."/>
            <person name="Negishi M."/>
            <person name="Ohta I."/>
            <person name="Ohta T."/>
            <person name="Okamoto M."/>
            <person name="Ono N."/>
            <person name="Saji S."/>
            <person name="Sakaguchi M."/>
            <person name="Sakai K."/>
            <person name="Shibata M."/>
            <person name="Shimokawa T."/>
            <person name="Song J."/>
            <person name="Takazaki Y."/>
            <person name="Terasawa K."/>
            <person name="Tsugane M."/>
            <person name="Tsuji K."/>
            <person name="Ueda S."/>
            <person name="Waki K."/>
            <person name="Yamagata H."/>
            <person name="Yamamoto M."/>
            <person name="Yamamoto S."/>
            <person name="Yamane H."/>
            <person name="Yoshiki S."/>
            <person name="Yoshihara R."/>
            <person name="Yukawa K."/>
            <person name="Zhong H."/>
            <person name="Yano M."/>
            <person name="Yuan Q."/>
            <person name="Ouyang S."/>
            <person name="Liu J."/>
            <person name="Jones K.M."/>
            <person name="Gansberger K."/>
            <person name="Moffat K."/>
            <person name="Hill J."/>
            <person name="Bera J."/>
            <person name="Fadrosh D."/>
            <person name="Jin S."/>
            <person name="Johri S."/>
            <person name="Kim M."/>
            <person name="Overton L."/>
            <person name="Reardon M."/>
            <person name="Tsitrin T."/>
            <person name="Vuong H."/>
            <person name="Weaver B."/>
            <person name="Ciecko A."/>
            <person name="Tallon L."/>
            <person name="Jackson J."/>
            <person name="Pai G."/>
            <person name="Aken S.V."/>
            <person name="Utterback T."/>
            <person name="Reidmuller S."/>
            <person name="Feldblyum T."/>
            <person name="Hsiao J."/>
            <person name="Zismann V."/>
            <person name="Iobst S."/>
            <person name="de Vazeille A.R."/>
            <person name="Buell C.R."/>
            <person name="Ying K."/>
            <person name="Li Y."/>
            <person name="Lu T."/>
            <person name="Huang Y."/>
            <person name="Zhao Q."/>
            <person name="Feng Q."/>
            <person name="Zhang L."/>
            <person name="Zhu J."/>
            <person name="Weng Q."/>
            <person name="Mu J."/>
            <person name="Lu Y."/>
            <person name="Fan D."/>
            <person name="Liu Y."/>
            <person name="Guan J."/>
            <person name="Zhang Y."/>
            <person name="Yu S."/>
            <person name="Liu X."/>
            <person name="Zhang Y."/>
            <person name="Hong G."/>
            <person name="Han B."/>
            <person name="Choisne N."/>
            <person name="Demange N."/>
            <person name="Orjeda G."/>
            <person name="Samain S."/>
            <person name="Cattolico L."/>
            <person name="Pelletier E."/>
            <person name="Couloux A."/>
            <person name="Segurens B."/>
            <person name="Wincker P."/>
            <person name="D'Hont A."/>
            <person name="Scarpelli C."/>
            <person name="Weissenbach J."/>
            <person name="Salanoubat M."/>
            <person name="Quetier F."/>
            <person name="Yu Y."/>
            <person name="Kim H.R."/>
            <person name="Rambo T."/>
            <person name="Currie J."/>
            <person name="Collura K."/>
            <person name="Luo M."/>
            <person name="Yang T."/>
            <person name="Ammiraju J.S.S."/>
            <person name="Engler F."/>
            <person name="Soderlund C."/>
            <person name="Wing R.A."/>
            <person name="Palmer L.E."/>
            <person name="de la Bastide M."/>
            <person name="Spiegel L."/>
            <person name="Nascimento L."/>
            <person name="Zutavern T."/>
            <person name="O'Shaughnessy A."/>
            <person name="Dike S."/>
            <person name="Dedhia N."/>
            <person name="Preston R."/>
            <person name="Balija V."/>
            <person name="McCombie W.R."/>
            <person name="Chow T."/>
            <person name="Chen H."/>
            <person name="Chung M."/>
            <person name="Chen C."/>
            <person name="Shaw J."/>
            <person name="Wu H."/>
            <person name="Hsiao K."/>
            <person name="Chao Y."/>
            <person name="Chu M."/>
            <person name="Cheng C."/>
            <person name="Hour A."/>
            <person name="Lee P."/>
            <person name="Lin S."/>
            <person name="Lin Y."/>
            <person name="Liou J."/>
            <person name="Liu S."/>
            <person name="Hsing Y."/>
            <person name="Raghuvanshi S."/>
            <person name="Mohanty A."/>
            <person name="Bharti A.K."/>
            <person name="Gaur A."/>
            <person name="Gupta V."/>
            <person name="Kumar D."/>
            <person name="Ravi V."/>
            <person name="Vij S."/>
            <person name="Kapur A."/>
            <person name="Khurana P."/>
            <person name="Khurana P."/>
            <person name="Khurana J.P."/>
            <person name="Tyagi A.K."/>
            <person name="Gaikwad K."/>
            <person name="Singh A."/>
            <person name="Dalal V."/>
            <person name="Srivastava S."/>
            <person name="Dixit A."/>
            <person name="Pal A.K."/>
            <person name="Ghazi I.A."/>
            <person name="Yadav M."/>
            <person name="Pandit A."/>
            <person name="Bhargava A."/>
            <person name="Sureshbabu K."/>
            <person name="Batra K."/>
            <person name="Sharma T.R."/>
            <person name="Mohapatra T."/>
            <person name="Singh N.K."/>
            <person name="Messing J."/>
            <person name="Nelson A.B."/>
            <person name="Fuks G."/>
            <person name="Kavchok S."/>
            <person name="Keizer G."/>
            <person name="Linton E."/>
            <person name="Llaca V."/>
            <person name="Song R."/>
            <person name="Tanyolac B."/>
            <person name="Young S."/>
            <person name="Ho-Il K."/>
            <person name="Hahn J.H."/>
            <person name="Sangsakoo G."/>
            <person name="Vanavichit A."/>
            <person name="de Mattos Luiz.A.T."/>
            <person name="Zimmer P.D."/>
            <person name="Malone G."/>
            <person name="Dellagostin O."/>
            <person name="de Oliveira A.C."/>
            <person name="Bevan M."/>
            <person name="Bancroft I."/>
            <person name="Minx P."/>
            <person name="Cordum H."/>
            <person name="Wilson R."/>
            <person name="Cheng Z."/>
            <person name="Jin W."/>
            <person name="Jiang J."/>
            <person name="Leong S.A."/>
            <person name="Iwama H."/>
            <person name="Gojobori T."/>
            <person name="Itoh T."/>
            <person name="Niimura Y."/>
            <person name="Fujii Y."/>
            <person name="Habara T."/>
            <person name="Sakai H."/>
            <person name="Sato Y."/>
            <person name="Wilson G."/>
            <person name="Kumar K."/>
            <person name="McCouch S."/>
            <person name="Juretic N."/>
            <person name="Hoen D."/>
            <person name="Wright S."/>
            <person name="Bruskiewich R."/>
            <person name="Bureau T."/>
            <person name="Miyao A."/>
            <person name="Hirochika H."/>
            <person name="Nishikawa T."/>
            <person name="Kadowaki K."/>
            <person name="Sugiura M."/>
            <person name="Burr B."/>
            <person name="Sasaki T."/>
        </authorList>
    </citation>
    <scope>NUCLEOTIDE SEQUENCE [LARGE SCALE GENOMIC DNA]</scope>
    <source>
        <strain evidence="3">cv. Nipponbare</strain>
    </source>
</reference>
<dbReference type="AlphaFoldDB" id="Q7Y174"/>
<accession>Q7Y174</accession>